<evidence type="ECO:0000256" key="1">
    <source>
        <dbReference type="SAM" id="Phobius"/>
    </source>
</evidence>
<protein>
    <submittedName>
        <fullName evidence="2">Uncharacterized protein</fullName>
    </submittedName>
</protein>
<proteinExistence type="predicted"/>
<feature type="transmembrane region" description="Helical" evidence="1">
    <location>
        <begin position="29"/>
        <end position="48"/>
    </location>
</feature>
<accession>I9R4G9</accession>
<gene>
    <name evidence="2" type="ORF">HMPREF1065_02277</name>
</gene>
<comment type="caution">
    <text evidence="2">The sequence shown here is derived from an EMBL/GenBank/DDBJ whole genome shotgun (WGS) entry which is preliminary data.</text>
</comment>
<dbReference type="PATRIC" id="fig|997877.3.peg.2396"/>
<organism evidence="2 3">
    <name type="scientific">Phocaeicola dorei CL03T12C01</name>
    <dbReference type="NCBI Taxonomy" id="997877"/>
    <lineage>
        <taxon>Bacteria</taxon>
        <taxon>Pseudomonadati</taxon>
        <taxon>Bacteroidota</taxon>
        <taxon>Bacteroidia</taxon>
        <taxon>Bacteroidales</taxon>
        <taxon>Bacteroidaceae</taxon>
        <taxon>Phocaeicola</taxon>
    </lineage>
</organism>
<reference evidence="2 3" key="1">
    <citation type="submission" date="2012-02" db="EMBL/GenBank/DDBJ databases">
        <title>The Genome Sequence of Bacteroides dorei CL03T12C01.</title>
        <authorList>
            <consortium name="The Broad Institute Genome Sequencing Platform"/>
            <person name="Earl A."/>
            <person name="Ward D."/>
            <person name="Feldgarden M."/>
            <person name="Gevers D."/>
            <person name="Zitomersky N.L."/>
            <person name="Coyne M.J."/>
            <person name="Comstock L.E."/>
            <person name="Young S.K."/>
            <person name="Zeng Q."/>
            <person name="Gargeya S."/>
            <person name="Fitzgerald M."/>
            <person name="Haas B."/>
            <person name="Abouelleil A."/>
            <person name="Alvarado L."/>
            <person name="Arachchi H.M."/>
            <person name="Berlin A."/>
            <person name="Chapman S.B."/>
            <person name="Gearin G."/>
            <person name="Goldberg J."/>
            <person name="Griggs A."/>
            <person name="Gujja S."/>
            <person name="Hansen M."/>
            <person name="Heiman D."/>
            <person name="Howarth C."/>
            <person name="Larimer J."/>
            <person name="Lui A."/>
            <person name="MacDonald P.J.P."/>
            <person name="McCowen C."/>
            <person name="Montmayeur A."/>
            <person name="Murphy C."/>
            <person name="Neiman D."/>
            <person name="Pearson M."/>
            <person name="Priest M."/>
            <person name="Roberts A."/>
            <person name="Saif S."/>
            <person name="Shea T."/>
            <person name="Sisk P."/>
            <person name="Stolte C."/>
            <person name="Sykes S."/>
            <person name="Wortman J."/>
            <person name="Nusbaum C."/>
            <person name="Birren B."/>
        </authorList>
    </citation>
    <scope>NUCLEOTIDE SEQUENCE [LARGE SCALE GENOMIC DNA]</scope>
    <source>
        <strain evidence="2 3">CL03T12C01</strain>
    </source>
</reference>
<keyword evidence="1" id="KW-1133">Transmembrane helix</keyword>
<dbReference type="Proteomes" id="UP000004019">
    <property type="component" value="Unassembled WGS sequence"/>
</dbReference>
<dbReference type="RefSeq" id="WP_005646273.1">
    <property type="nucleotide sequence ID" value="NZ_CP011531.1"/>
</dbReference>
<name>I9R4G9_9BACT</name>
<keyword evidence="1" id="KW-0472">Membrane</keyword>
<dbReference type="AlphaFoldDB" id="I9R4G9"/>
<evidence type="ECO:0000313" key="3">
    <source>
        <dbReference type="Proteomes" id="UP000004019"/>
    </source>
</evidence>
<sequence>MQLCIAEYNDDIAKLREYEQGQQPNIFELLYTIFSPFFLAIGLEWEFVKFFAKR</sequence>
<evidence type="ECO:0000313" key="2">
    <source>
        <dbReference type="EMBL" id="EIY37251.1"/>
    </source>
</evidence>
<keyword evidence="1" id="KW-0812">Transmembrane</keyword>
<dbReference type="EMBL" id="AGXI01000015">
    <property type="protein sequence ID" value="EIY37251.1"/>
    <property type="molecule type" value="Genomic_DNA"/>
</dbReference>
<dbReference type="HOGENOM" id="CLU_3040337_0_0_10"/>